<dbReference type="SUPFAM" id="SSF56300">
    <property type="entry name" value="Metallo-dependent phosphatases"/>
    <property type="match status" value="1"/>
</dbReference>
<organism evidence="1 2">
    <name type="scientific">Dendrobium nobile</name>
    <name type="common">Orchid</name>
    <dbReference type="NCBI Taxonomy" id="94219"/>
    <lineage>
        <taxon>Eukaryota</taxon>
        <taxon>Viridiplantae</taxon>
        <taxon>Streptophyta</taxon>
        <taxon>Embryophyta</taxon>
        <taxon>Tracheophyta</taxon>
        <taxon>Spermatophyta</taxon>
        <taxon>Magnoliopsida</taxon>
        <taxon>Liliopsida</taxon>
        <taxon>Asparagales</taxon>
        <taxon>Orchidaceae</taxon>
        <taxon>Epidendroideae</taxon>
        <taxon>Malaxideae</taxon>
        <taxon>Dendrobiinae</taxon>
        <taxon>Dendrobium</taxon>
    </lineage>
</organism>
<sequence>MKIVVESCMHGDLDKVYATLKRFEEAENAKIDLPLCCGDFQKSCCLDRNY</sequence>
<dbReference type="AlphaFoldDB" id="A0A8T3C0Q9"/>
<dbReference type="EMBL" id="JAGYWB010000005">
    <property type="protein sequence ID" value="KAI0523578.1"/>
    <property type="molecule type" value="Genomic_DNA"/>
</dbReference>
<protein>
    <submittedName>
        <fullName evidence="1">Uncharacterized protein</fullName>
    </submittedName>
</protein>
<comment type="caution">
    <text evidence="1">The sequence shown here is derived from an EMBL/GenBank/DDBJ whole genome shotgun (WGS) entry which is preliminary data.</text>
</comment>
<dbReference type="PANTHER" id="PTHR12849">
    <property type="entry name" value="RNA LARIAT DEBRANCHING ENZYME"/>
    <property type="match status" value="1"/>
</dbReference>
<dbReference type="SMR" id="A0A8T3C0Q9"/>
<proteinExistence type="predicted"/>
<evidence type="ECO:0000313" key="1">
    <source>
        <dbReference type="EMBL" id="KAI0523578.1"/>
    </source>
</evidence>
<dbReference type="GO" id="GO:0005634">
    <property type="term" value="C:nucleus"/>
    <property type="evidence" value="ECO:0007669"/>
    <property type="project" value="TreeGrafter"/>
</dbReference>
<dbReference type="OrthoDB" id="407609at2759"/>
<accession>A0A8T3C0Q9</accession>
<evidence type="ECO:0000313" key="2">
    <source>
        <dbReference type="Proteomes" id="UP000829196"/>
    </source>
</evidence>
<gene>
    <name evidence="1" type="ORF">KFK09_005974</name>
</gene>
<name>A0A8T3C0Q9_DENNO</name>
<dbReference type="GO" id="GO:0008419">
    <property type="term" value="F:RNA lariat debranching enzyme activity"/>
    <property type="evidence" value="ECO:0007669"/>
    <property type="project" value="TreeGrafter"/>
</dbReference>
<dbReference type="GO" id="GO:0000398">
    <property type="term" value="P:mRNA splicing, via spliceosome"/>
    <property type="evidence" value="ECO:0007669"/>
    <property type="project" value="TreeGrafter"/>
</dbReference>
<dbReference type="Proteomes" id="UP000829196">
    <property type="component" value="Unassembled WGS sequence"/>
</dbReference>
<dbReference type="InterPro" id="IPR029052">
    <property type="entry name" value="Metallo-depent_PP-like"/>
</dbReference>
<reference evidence="1" key="1">
    <citation type="journal article" date="2022" name="Front. Genet.">
        <title>Chromosome-Scale Assembly of the Dendrobium nobile Genome Provides Insights Into the Molecular Mechanism of the Biosynthesis of the Medicinal Active Ingredient of Dendrobium.</title>
        <authorList>
            <person name="Xu Q."/>
            <person name="Niu S.-C."/>
            <person name="Li K.-L."/>
            <person name="Zheng P.-J."/>
            <person name="Zhang X.-J."/>
            <person name="Jia Y."/>
            <person name="Liu Y."/>
            <person name="Niu Y.-X."/>
            <person name="Yu L.-H."/>
            <person name="Chen D.-F."/>
            <person name="Zhang G.-Q."/>
        </authorList>
    </citation>
    <scope>NUCLEOTIDE SEQUENCE</scope>
    <source>
        <tissue evidence="1">Leaf</tissue>
    </source>
</reference>
<keyword evidence="2" id="KW-1185">Reference proteome</keyword>
<dbReference type="PANTHER" id="PTHR12849:SF0">
    <property type="entry name" value="LARIAT DEBRANCHING ENZYME"/>
    <property type="match status" value="1"/>
</dbReference>